<dbReference type="EMBL" id="BSNS01000007">
    <property type="protein sequence ID" value="GLQ54339.1"/>
    <property type="molecule type" value="Genomic_DNA"/>
</dbReference>
<dbReference type="Gene3D" id="3.10.450.530">
    <property type="entry name" value="Ribonuclease toxin, BrnT, of type II toxin-antitoxin system"/>
    <property type="match status" value="1"/>
</dbReference>
<keyword evidence="2" id="KW-1185">Reference proteome</keyword>
<dbReference type="Proteomes" id="UP001156691">
    <property type="component" value="Unassembled WGS sequence"/>
</dbReference>
<dbReference type="InterPro" id="IPR007460">
    <property type="entry name" value="BrnT_toxin"/>
</dbReference>
<comment type="caution">
    <text evidence="1">The sequence shown here is derived from an EMBL/GenBank/DDBJ whole genome shotgun (WGS) entry which is preliminary data.</text>
</comment>
<reference evidence="2" key="1">
    <citation type="journal article" date="2019" name="Int. J. Syst. Evol. Microbiol.">
        <title>The Global Catalogue of Microorganisms (GCM) 10K type strain sequencing project: providing services to taxonomists for standard genome sequencing and annotation.</title>
        <authorList>
            <consortium name="The Broad Institute Genomics Platform"/>
            <consortium name="The Broad Institute Genome Sequencing Center for Infectious Disease"/>
            <person name="Wu L."/>
            <person name="Ma J."/>
        </authorList>
    </citation>
    <scope>NUCLEOTIDE SEQUENCE [LARGE SCALE GENOMIC DNA]</scope>
    <source>
        <strain evidence="2">NBRC 112416</strain>
    </source>
</reference>
<protein>
    <recommendedName>
        <fullName evidence="3">BrnT family toxin</fullName>
    </recommendedName>
</protein>
<evidence type="ECO:0008006" key="3">
    <source>
        <dbReference type="Google" id="ProtNLM"/>
    </source>
</evidence>
<sequence>MSFEVAYLFDWTGAGVLVDDRRACGEERLVAYGEAGDGDGYVIVFTIRAGIYRIISIRRFGRRDYLTYEQLKRQK</sequence>
<accession>A0ABQ5W2P8</accession>
<evidence type="ECO:0000313" key="1">
    <source>
        <dbReference type="EMBL" id="GLQ54339.1"/>
    </source>
</evidence>
<proteinExistence type="predicted"/>
<evidence type="ECO:0000313" key="2">
    <source>
        <dbReference type="Proteomes" id="UP001156691"/>
    </source>
</evidence>
<gene>
    <name evidence="1" type="ORF">GCM10010862_15980</name>
</gene>
<dbReference type="InterPro" id="IPR038573">
    <property type="entry name" value="BrnT_sf"/>
</dbReference>
<organism evidence="1 2">
    <name type="scientific">Devosia nitrariae</name>
    <dbReference type="NCBI Taxonomy" id="2071872"/>
    <lineage>
        <taxon>Bacteria</taxon>
        <taxon>Pseudomonadati</taxon>
        <taxon>Pseudomonadota</taxon>
        <taxon>Alphaproteobacteria</taxon>
        <taxon>Hyphomicrobiales</taxon>
        <taxon>Devosiaceae</taxon>
        <taxon>Devosia</taxon>
    </lineage>
</organism>
<dbReference type="Pfam" id="PF04365">
    <property type="entry name" value="BrnT_toxin"/>
    <property type="match status" value="1"/>
</dbReference>
<name>A0ABQ5W2P8_9HYPH</name>